<proteinExistence type="predicted"/>
<comment type="caution">
    <text evidence="3">The sequence shown here is derived from an EMBL/GenBank/DDBJ whole genome shotgun (WGS) entry which is preliminary data.</text>
</comment>
<name>A0ABS1CBS6_9GAMM</name>
<sequence>MTGMRIVGAASPPRRAKPGDAQGQGRVDPRNGRGCNRPKARHALTAALLALAWVLASVPAAAQQTAAERIELLEAKLRALTARVTALEASQGNAVAPEPGGIAWVLGEDLRGRPFRIAHKALDLDDGRVELLLQITEPVPGAERWIAGGPAPIRLTLRTPDGSERRFYMTLLRGASLEPGGHLHLLAELDPALAAGASQIVVEHAD</sequence>
<evidence type="ECO:0000313" key="3">
    <source>
        <dbReference type="EMBL" id="MBK1629335.1"/>
    </source>
</evidence>
<organism evidence="3 4">
    <name type="scientific">Thiohalocapsa halophila</name>
    <dbReference type="NCBI Taxonomy" id="69359"/>
    <lineage>
        <taxon>Bacteria</taxon>
        <taxon>Pseudomonadati</taxon>
        <taxon>Pseudomonadota</taxon>
        <taxon>Gammaproteobacteria</taxon>
        <taxon>Chromatiales</taxon>
        <taxon>Chromatiaceae</taxon>
        <taxon>Thiohalocapsa</taxon>
    </lineage>
</organism>
<reference evidence="3 4" key="1">
    <citation type="journal article" date="2020" name="Microorganisms">
        <title>Osmotic Adaptation and Compatible Solute Biosynthesis of Phototrophic Bacteria as Revealed from Genome Analyses.</title>
        <authorList>
            <person name="Imhoff J.F."/>
            <person name="Rahn T."/>
            <person name="Kunzel S."/>
            <person name="Keller A."/>
            <person name="Neulinger S.C."/>
        </authorList>
    </citation>
    <scope>NUCLEOTIDE SEQUENCE [LARGE SCALE GENOMIC DNA]</scope>
    <source>
        <strain evidence="3 4">DSM 6210</strain>
    </source>
</reference>
<evidence type="ECO:0000256" key="2">
    <source>
        <dbReference type="SAM" id="MobiDB-lite"/>
    </source>
</evidence>
<evidence type="ECO:0000256" key="1">
    <source>
        <dbReference type="SAM" id="Coils"/>
    </source>
</evidence>
<keyword evidence="1" id="KW-0175">Coiled coil</keyword>
<evidence type="ECO:0008006" key="5">
    <source>
        <dbReference type="Google" id="ProtNLM"/>
    </source>
</evidence>
<dbReference type="EMBL" id="NRRV01000001">
    <property type="protein sequence ID" value="MBK1629335.1"/>
    <property type="molecule type" value="Genomic_DNA"/>
</dbReference>
<keyword evidence="4" id="KW-1185">Reference proteome</keyword>
<accession>A0ABS1CBS6</accession>
<protein>
    <recommendedName>
        <fullName evidence="5">Copper chaperone PCu(A)C</fullName>
    </recommendedName>
</protein>
<feature type="region of interest" description="Disordered" evidence="2">
    <location>
        <begin position="1"/>
        <end position="37"/>
    </location>
</feature>
<evidence type="ECO:0000313" key="4">
    <source>
        <dbReference type="Proteomes" id="UP000748752"/>
    </source>
</evidence>
<dbReference type="Proteomes" id="UP000748752">
    <property type="component" value="Unassembled WGS sequence"/>
</dbReference>
<feature type="coiled-coil region" evidence="1">
    <location>
        <begin position="63"/>
        <end position="90"/>
    </location>
</feature>
<gene>
    <name evidence="3" type="ORF">CKO31_01015</name>
</gene>